<evidence type="ECO:0000313" key="4">
    <source>
        <dbReference type="Proteomes" id="UP000007967"/>
    </source>
</evidence>
<evidence type="ECO:0000256" key="2">
    <source>
        <dbReference type="SAM" id="Phobius"/>
    </source>
</evidence>
<reference evidence="4" key="1">
    <citation type="submission" date="2009-09" db="EMBL/GenBank/DDBJ databases">
        <title>The complete genome of Kribbella flavida DSM 17836.</title>
        <authorList>
            <consortium name="US DOE Joint Genome Institute (JGI-PGF)"/>
            <person name="Lucas S."/>
            <person name="Copeland A."/>
            <person name="Lapidus A."/>
            <person name="Glavina del Rio T."/>
            <person name="Dalin E."/>
            <person name="Tice H."/>
            <person name="Bruce D."/>
            <person name="Goodwin L."/>
            <person name="Pitluck S."/>
            <person name="Kyrpides N."/>
            <person name="Mavromatis K."/>
            <person name="Ivanova N."/>
            <person name="Saunders E."/>
            <person name="Brettin T."/>
            <person name="Detter J.C."/>
            <person name="Han C."/>
            <person name="Larimer F."/>
            <person name="Land M."/>
            <person name="Hauser L."/>
            <person name="Markowitz V."/>
            <person name="Cheng J.-F."/>
            <person name="Hugenholtz P."/>
            <person name="Woyke T."/>
            <person name="Wu D."/>
            <person name="Pukall R."/>
            <person name="Klenk H.-P."/>
            <person name="Eisen J.A."/>
        </authorList>
    </citation>
    <scope>NUCLEOTIDE SEQUENCE [LARGE SCALE GENOMIC DNA]</scope>
    <source>
        <strain evidence="4">DSM 17836 / JCM 10339 / NBRC 14399</strain>
    </source>
</reference>
<name>D2Q220_KRIFD</name>
<keyword evidence="2" id="KW-0812">Transmembrane</keyword>
<dbReference type="RefSeq" id="WP_012922520.1">
    <property type="nucleotide sequence ID" value="NC_013729.1"/>
</dbReference>
<feature type="region of interest" description="Disordered" evidence="1">
    <location>
        <begin position="32"/>
        <end position="95"/>
    </location>
</feature>
<dbReference type="Proteomes" id="UP000007967">
    <property type="component" value="Chromosome"/>
</dbReference>
<dbReference type="STRING" id="479435.Kfla_4950"/>
<dbReference type="OrthoDB" id="4871889at2"/>
<gene>
    <name evidence="3" type="ordered locus">Kfla_4950</name>
</gene>
<feature type="region of interest" description="Disordered" evidence="1">
    <location>
        <begin position="184"/>
        <end position="203"/>
    </location>
</feature>
<reference evidence="3 4" key="2">
    <citation type="journal article" date="2010" name="Stand. Genomic Sci.">
        <title>Complete genome sequence of Kribbella flavida type strain (IFO 14399).</title>
        <authorList>
            <person name="Pukall R."/>
            <person name="Lapidus A."/>
            <person name="Glavina Del Rio T."/>
            <person name="Copeland A."/>
            <person name="Tice H."/>
            <person name="Cheng J.-F."/>
            <person name="Lucas S."/>
            <person name="Chen F."/>
            <person name="Nolan M."/>
            <person name="LaButti K."/>
            <person name="Pati A."/>
            <person name="Ivanova N."/>
            <person name="Mavrommatis K."/>
            <person name="Mikhailova N."/>
            <person name="Pitluck S."/>
            <person name="Bruce D."/>
            <person name="Goodwin L."/>
            <person name="Land M."/>
            <person name="Hauser L."/>
            <person name="Chang Y.-J."/>
            <person name="Jeffries C.D."/>
            <person name="Chen A."/>
            <person name="Palaniappan K."/>
            <person name="Chain P."/>
            <person name="Rohde M."/>
            <person name="Goeker M."/>
            <person name="Bristow J."/>
            <person name="Eisen J.A."/>
            <person name="Markowitz V."/>
            <person name="Hugenholtz P."/>
            <person name="Kyrpides N.C."/>
            <person name="Klenk H.-P."/>
            <person name="Brettin T."/>
        </authorList>
    </citation>
    <scope>NUCLEOTIDE SEQUENCE [LARGE SCALE GENOMIC DNA]</scope>
    <source>
        <strain evidence="4">DSM 17836 / JCM 10339 / NBRC 14399</strain>
    </source>
</reference>
<proteinExistence type="predicted"/>
<dbReference type="eggNOG" id="COG0088">
    <property type="taxonomic scope" value="Bacteria"/>
</dbReference>
<sequence>MGDLLRDHWAWELAAFLFGALITWVLLPQREPALPRPPAEEKEEEERVLVTAGAPPEPASEPTQPRRAFSTPEPAPGPGQPRWEFRGADPEPGVAETGFSQQMEQVGVAGPAAFGVRAGDGEVAEGKYGPGSADAVPHQGPPDGFRIKGVVGSMLFHTPQSPDYGRTRPDVWFRTEADAVRAGFAHAVRRPRRTPVPRRDDQN</sequence>
<keyword evidence="4" id="KW-1185">Reference proteome</keyword>
<evidence type="ECO:0000256" key="1">
    <source>
        <dbReference type="SAM" id="MobiDB-lite"/>
    </source>
</evidence>
<evidence type="ECO:0000313" key="3">
    <source>
        <dbReference type="EMBL" id="ADB33966.1"/>
    </source>
</evidence>
<organism evidence="3 4">
    <name type="scientific">Kribbella flavida (strain DSM 17836 / JCM 10339 / NBRC 14399)</name>
    <dbReference type="NCBI Taxonomy" id="479435"/>
    <lineage>
        <taxon>Bacteria</taxon>
        <taxon>Bacillati</taxon>
        <taxon>Actinomycetota</taxon>
        <taxon>Actinomycetes</taxon>
        <taxon>Propionibacteriales</taxon>
        <taxon>Kribbellaceae</taxon>
        <taxon>Kribbella</taxon>
    </lineage>
</organism>
<dbReference type="AlphaFoldDB" id="D2Q220"/>
<dbReference type="KEGG" id="kfl:Kfla_4950"/>
<feature type="region of interest" description="Disordered" evidence="1">
    <location>
        <begin position="125"/>
        <end position="144"/>
    </location>
</feature>
<dbReference type="EMBL" id="CP001736">
    <property type="protein sequence ID" value="ADB33966.1"/>
    <property type="molecule type" value="Genomic_DNA"/>
</dbReference>
<feature type="transmembrane region" description="Helical" evidence="2">
    <location>
        <begin position="9"/>
        <end position="27"/>
    </location>
</feature>
<protein>
    <submittedName>
        <fullName evidence="3">Uncharacterized protein</fullName>
    </submittedName>
</protein>
<feature type="compositionally biased region" description="Basic residues" evidence="1">
    <location>
        <begin position="187"/>
        <end position="196"/>
    </location>
</feature>
<dbReference type="HOGENOM" id="CLU_1347447_0_0_11"/>
<keyword evidence="2" id="KW-0472">Membrane</keyword>
<keyword evidence="2" id="KW-1133">Transmembrane helix</keyword>
<accession>D2Q220</accession>